<dbReference type="Gene3D" id="3.90.1720.10">
    <property type="entry name" value="endopeptidase domain like (from Nostoc punctiforme)"/>
    <property type="match status" value="1"/>
</dbReference>
<evidence type="ECO:0000256" key="1">
    <source>
        <dbReference type="ARBA" id="ARBA00007074"/>
    </source>
</evidence>
<keyword evidence="4" id="KW-0788">Thiol protease</keyword>
<evidence type="ECO:0000313" key="6">
    <source>
        <dbReference type="EMBL" id="QAA92909.1"/>
    </source>
</evidence>
<gene>
    <name evidence="6" type="ORF">CKA81_02915</name>
</gene>
<proteinExistence type="inferred from homology"/>
<dbReference type="Proteomes" id="UP000283474">
    <property type="component" value="Chromosome"/>
</dbReference>
<dbReference type="GO" id="GO:0008234">
    <property type="term" value="F:cysteine-type peptidase activity"/>
    <property type="evidence" value="ECO:0007669"/>
    <property type="project" value="UniProtKB-KW"/>
</dbReference>
<dbReference type="RefSeq" id="WP_128356503.1">
    <property type="nucleotide sequence ID" value="NZ_CP022987.1"/>
</dbReference>
<dbReference type="InterPro" id="IPR051202">
    <property type="entry name" value="Peptidase_C40"/>
</dbReference>
<dbReference type="PANTHER" id="PTHR47053:SF1">
    <property type="entry name" value="MUREIN DD-ENDOPEPTIDASE MEPH-RELATED"/>
    <property type="match status" value="1"/>
</dbReference>
<reference evidence="6 7" key="1">
    <citation type="submission" date="2017-08" db="EMBL/GenBank/DDBJ databases">
        <authorList>
            <person name="Park S.-J."/>
            <person name="Kim H."/>
        </authorList>
    </citation>
    <scope>NUCLEOTIDE SEQUENCE [LARGE SCALE GENOMIC DNA]</scope>
    <source>
        <strain evidence="7">ye3</strain>
    </source>
</reference>
<dbReference type="EMBL" id="CP022987">
    <property type="protein sequence ID" value="QAA92909.1"/>
    <property type="molecule type" value="Genomic_DNA"/>
</dbReference>
<evidence type="ECO:0000256" key="3">
    <source>
        <dbReference type="ARBA" id="ARBA00022801"/>
    </source>
</evidence>
<keyword evidence="3" id="KW-0378">Hydrolase</keyword>
<dbReference type="PANTHER" id="PTHR47053">
    <property type="entry name" value="MUREIN DD-ENDOPEPTIDASE MEPH-RELATED"/>
    <property type="match status" value="1"/>
</dbReference>
<dbReference type="InterPro" id="IPR038765">
    <property type="entry name" value="Papain-like_cys_pep_sf"/>
</dbReference>
<evidence type="ECO:0000313" key="7">
    <source>
        <dbReference type="Proteomes" id="UP000283474"/>
    </source>
</evidence>
<name>A0A410G9B9_9BURK</name>
<evidence type="ECO:0000256" key="4">
    <source>
        <dbReference type="ARBA" id="ARBA00022807"/>
    </source>
</evidence>
<sequence length="188" mass="20359">MKLHIIGIFVDKCSQGWEGKHRIPSLFRGLAGMVLCMMLAACAGTGGDRARHAAPATISLDPAQRTEVVMTALGLLDAQYRYGGAVRTTGFDCSGLVAYVFAAAAKQSLPHNTAMIAELSRPISRNRLQSGDFVFFNTLGSPNSHMGIYLGDGRFVNAPSSGGRVRIDSLHSPYYRDRFESARTLFKS</sequence>
<dbReference type="AlphaFoldDB" id="A0A410G9B9"/>
<dbReference type="KEGG" id="pus:CKA81_02915"/>
<dbReference type="PROSITE" id="PS51935">
    <property type="entry name" value="NLPC_P60"/>
    <property type="match status" value="1"/>
</dbReference>
<feature type="domain" description="NlpC/P60" evidence="5">
    <location>
        <begin position="62"/>
        <end position="186"/>
    </location>
</feature>
<accession>A0A410G9B9</accession>
<dbReference type="GO" id="GO:0006508">
    <property type="term" value="P:proteolysis"/>
    <property type="evidence" value="ECO:0007669"/>
    <property type="project" value="UniProtKB-KW"/>
</dbReference>
<keyword evidence="2" id="KW-0645">Protease</keyword>
<keyword evidence="7" id="KW-1185">Reference proteome</keyword>
<dbReference type="InterPro" id="IPR000064">
    <property type="entry name" value="NLP_P60_dom"/>
</dbReference>
<dbReference type="SUPFAM" id="SSF54001">
    <property type="entry name" value="Cysteine proteinases"/>
    <property type="match status" value="1"/>
</dbReference>
<evidence type="ECO:0000256" key="2">
    <source>
        <dbReference type="ARBA" id="ARBA00022670"/>
    </source>
</evidence>
<dbReference type="OrthoDB" id="9807055at2"/>
<organism evidence="6 7">
    <name type="scientific">Pollutimonas thiosulfatoxidans</name>
    <dbReference type="NCBI Taxonomy" id="2028345"/>
    <lineage>
        <taxon>Bacteria</taxon>
        <taxon>Pseudomonadati</taxon>
        <taxon>Pseudomonadota</taxon>
        <taxon>Betaproteobacteria</taxon>
        <taxon>Burkholderiales</taxon>
        <taxon>Alcaligenaceae</taxon>
        <taxon>Pollutimonas</taxon>
    </lineage>
</organism>
<comment type="similarity">
    <text evidence="1">Belongs to the peptidase C40 family.</text>
</comment>
<evidence type="ECO:0000259" key="5">
    <source>
        <dbReference type="PROSITE" id="PS51935"/>
    </source>
</evidence>
<protein>
    <recommendedName>
        <fullName evidence="5">NlpC/P60 domain-containing protein</fullName>
    </recommendedName>
</protein>
<dbReference type="Pfam" id="PF00877">
    <property type="entry name" value="NLPC_P60"/>
    <property type="match status" value="1"/>
</dbReference>